<name>A0AAD7IC35_9AGAR</name>
<dbReference type="Proteomes" id="UP001215280">
    <property type="component" value="Unassembled WGS sequence"/>
</dbReference>
<feature type="compositionally biased region" description="Basic and acidic residues" evidence="1">
    <location>
        <begin position="145"/>
        <end position="169"/>
    </location>
</feature>
<evidence type="ECO:0000313" key="2">
    <source>
        <dbReference type="EMBL" id="KAJ7739794.1"/>
    </source>
</evidence>
<organism evidence="2 3">
    <name type="scientific">Mycena maculata</name>
    <dbReference type="NCBI Taxonomy" id="230809"/>
    <lineage>
        <taxon>Eukaryota</taxon>
        <taxon>Fungi</taxon>
        <taxon>Dikarya</taxon>
        <taxon>Basidiomycota</taxon>
        <taxon>Agaricomycotina</taxon>
        <taxon>Agaricomycetes</taxon>
        <taxon>Agaricomycetidae</taxon>
        <taxon>Agaricales</taxon>
        <taxon>Marasmiineae</taxon>
        <taxon>Mycenaceae</taxon>
        <taxon>Mycena</taxon>
    </lineage>
</organism>
<protein>
    <submittedName>
        <fullName evidence="2">Uncharacterized protein</fullName>
    </submittedName>
</protein>
<gene>
    <name evidence="2" type="ORF">DFH07DRAFT_778618</name>
</gene>
<feature type="compositionally biased region" description="Low complexity" evidence="1">
    <location>
        <begin position="617"/>
        <end position="630"/>
    </location>
</feature>
<feature type="region of interest" description="Disordered" evidence="1">
    <location>
        <begin position="611"/>
        <end position="650"/>
    </location>
</feature>
<evidence type="ECO:0000313" key="3">
    <source>
        <dbReference type="Proteomes" id="UP001215280"/>
    </source>
</evidence>
<accession>A0AAD7IC35</accession>
<dbReference type="EMBL" id="JARJLG010000130">
    <property type="protein sequence ID" value="KAJ7739794.1"/>
    <property type="molecule type" value="Genomic_DNA"/>
</dbReference>
<feature type="compositionally biased region" description="Basic and acidic residues" evidence="1">
    <location>
        <begin position="90"/>
        <end position="122"/>
    </location>
</feature>
<keyword evidence="3" id="KW-1185">Reference proteome</keyword>
<proteinExistence type="predicted"/>
<feature type="region of interest" description="Disordered" evidence="1">
    <location>
        <begin position="292"/>
        <end position="344"/>
    </location>
</feature>
<feature type="region of interest" description="Disordered" evidence="1">
    <location>
        <begin position="26"/>
        <end position="188"/>
    </location>
</feature>
<feature type="compositionally biased region" description="Low complexity" evidence="1">
    <location>
        <begin position="298"/>
        <end position="308"/>
    </location>
</feature>
<dbReference type="AlphaFoldDB" id="A0AAD7IC35"/>
<comment type="caution">
    <text evidence="2">The sequence shown here is derived from an EMBL/GenBank/DDBJ whole genome shotgun (WGS) entry which is preliminary data.</text>
</comment>
<reference evidence="2" key="1">
    <citation type="submission" date="2023-03" db="EMBL/GenBank/DDBJ databases">
        <title>Massive genome expansion in bonnet fungi (Mycena s.s.) driven by repeated elements and novel gene families across ecological guilds.</title>
        <authorList>
            <consortium name="Lawrence Berkeley National Laboratory"/>
            <person name="Harder C.B."/>
            <person name="Miyauchi S."/>
            <person name="Viragh M."/>
            <person name="Kuo A."/>
            <person name="Thoen E."/>
            <person name="Andreopoulos B."/>
            <person name="Lu D."/>
            <person name="Skrede I."/>
            <person name="Drula E."/>
            <person name="Henrissat B."/>
            <person name="Morin E."/>
            <person name="Kohler A."/>
            <person name="Barry K."/>
            <person name="LaButti K."/>
            <person name="Morin E."/>
            <person name="Salamov A."/>
            <person name="Lipzen A."/>
            <person name="Mereny Z."/>
            <person name="Hegedus B."/>
            <person name="Baldrian P."/>
            <person name="Stursova M."/>
            <person name="Weitz H."/>
            <person name="Taylor A."/>
            <person name="Grigoriev I.V."/>
            <person name="Nagy L.G."/>
            <person name="Martin F."/>
            <person name="Kauserud H."/>
        </authorList>
    </citation>
    <scope>NUCLEOTIDE SEQUENCE</scope>
    <source>
        <strain evidence="2">CBHHK188m</strain>
    </source>
</reference>
<feature type="compositionally biased region" description="Pro residues" evidence="1">
    <location>
        <begin position="327"/>
        <end position="338"/>
    </location>
</feature>
<evidence type="ECO:0000256" key="1">
    <source>
        <dbReference type="SAM" id="MobiDB-lite"/>
    </source>
</evidence>
<feature type="compositionally biased region" description="Acidic residues" evidence="1">
    <location>
        <begin position="641"/>
        <end position="650"/>
    </location>
</feature>
<feature type="compositionally biased region" description="Polar residues" evidence="1">
    <location>
        <begin position="72"/>
        <end position="89"/>
    </location>
</feature>
<sequence>MDRRPRAEHARIVLRATYHWLLGRRPRAPHLGDTARRPPPFGGIHTNRTPVPERSGGGAPILDAGAPPAANRATTGRHTSDTRSTASSDQRGEDRHYGPPQAREDILRHQVQTSRDRHRDAPYWKSRTGGRYGNYSSRSEYSDDTVDRDRDRYRYLQDLEREDNRRPDGHPIASTASHPFNPVPDPDYVNREEERRAAASRPRDDVTARVPPETLGIWRFLQMAVVPQSLNLTEWLARGEETAYLKFLDIARRCSEDPTAFRTEGEAYLMRNQQTLERNWWVYTTGAVHPPRAERIRSSTNQTRTSNSAAGPSRCPQADMEVDDGAPPAPQPTAPPHTPATGTMWSFGTTIVLPAATPGTAAGPSGVNLFPPSAETRAYFGTSPPDPVDVAPPASTHGDFRPWRGLPNSLATEVEIARYYAFLDTHLWMSSLRNMLGTRPRPGGDSVFNPDAQAYQTLIALGPGDRRNNTHQWHLFFETALTMLSIPALYAHIVTIGGYPTASLPLEHYPYATDNITIPLVAAWLVQHGVPTTGPEIGHMESFARSCRNMRVGIVELDNVGWADEPRDIASAFALDHSTIPTWGNLGHGPRRTTAPPTIGGIMQSMHAPAMEVEPTSPALGPESAALAAELPPPPPSPTNDGEEGGEAAE</sequence>